<evidence type="ECO:0000256" key="2">
    <source>
        <dbReference type="SAM" id="Phobius"/>
    </source>
</evidence>
<dbReference type="SUPFAM" id="SSF63817">
    <property type="entry name" value="Sortase"/>
    <property type="match status" value="1"/>
</dbReference>
<reference evidence="3" key="1">
    <citation type="submission" date="2018-05" db="EMBL/GenBank/DDBJ databases">
        <authorList>
            <person name="Lanie J.A."/>
            <person name="Ng W.-L."/>
            <person name="Kazmierczak K.M."/>
            <person name="Andrzejewski T.M."/>
            <person name="Davidsen T.M."/>
            <person name="Wayne K.J."/>
            <person name="Tettelin H."/>
            <person name="Glass J.I."/>
            <person name="Rusch D."/>
            <person name="Podicherti R."/>
            <person name="Tsui H.-C.T."/>
            <person name="Winkler M.E."/>
        </authorList>
    </citation>
    <scope>NUCLEOTIDE SEQUENCE</scope>
</reference>
<dbReference type="Pfam" id="PF04203">
    <property type="entry name" value="Sortase"/>
    <property type="match status" value="1"/>
</dbReference>
<organism evidence="3">
    <name type="scientific">marine metagenome</name>
    <dbReference type="NCBI Taxonomy" id="408172"/>
    <lineage>
        <taxon>unclassified sequences</taxon>
        <taxon>metagenomes</taxon>
        <taxon>ecological metagenomes</taxon>
    </lineage>
</organism>
<keyword evidence="2" id="KW-1133">Transmembrane helix</keyword>
<keyword evidence="1" id="KW-0378">Hydrolase</keyword>
<keyword evidence="2" id="KW-0472">Membrane</keyword>
<dbReference type="CDD" id="cd05829">
    <property type="entry name" value="Sortase_F"/>
    <property type="match status" value="1"/>
</dbReference>
<proteinExistence type="predicted"/>
<evidence type="ECO:0000256" key="1">
    <source>
        <dbReference type="ARBA" id="ARBA00022801"/>
    </source>
</evidence>
<name>A0A382FTR1_9ZZZZ</name>
<protein>
    <recommendedName>
        <fullName evidence="4">Sortase</fullName>
    </recommendedName>
</protein>
<dbReference type="Gene3D" id="2.40.260.10">
    <property type="entry name" value="Sortase"/>
    <property type="match status" value="1"/>
</dbReference>
<dbReference type="GO" id="GO:0016787">
    <property type="term" value="F:hydrolase activity"/>
    <property type="evidence" value="ECO:0007669"/>
    <property type="project" value="UniProtKB-KW"/>
</dbReference>
<dbReference type="AlphaFoldDB" id="A0A382FTR1"/>
<dbReference type="EMBL" id="UINC01051419">
    <property type="protein sequence ID" value="SVB65557.1"/>
    <property type="molecule type" value="Genomic_DNA"/>
</dbReference>
<gene>
    <name evidence="3" type="ORF">METZ01_LOCUS218411</name>
</gene>
<dbReference type="InterPro" id="IPR005754">
    <property type="entry name" value="Sortase"/>
</dbReference>
<keyword evidence="2" id="KW-0812">Transmembrane</keyword>
<dbReference type="InterPro" id="IPR023365">
    <property type="entry name" value="Sortase_dom-sf"/>
</dbReference>
<evidence type="ECO:0008006" key="4">
    <source>
        <dbReference type="Google" id="ProtNLM"/>
    </source>
</evidence>
<sequence length="323" mass="35687">MSTYESHLPGNSRSSMMKFLGLILVSSGLIILGVFAVATYLLRTPSAELESLNAEYGKPTINAVHGTLHTPNINQSDQTTKKETISKTEKVAINEPLVIPVEINTNAQPDQHEVENFSKLLDGYGENASLKKIHPKSWSDPDWLLPDHSDTSEHNQDNFVFRLVEDSDITVELLSGIPGKISIPILNLTAPVENLGIVEKDGREVYETPKNLVGRIPSSPNQPDSFTGWYFGHLESPLKGEGNVFHNLPEIAEHLINGNKVLISLEKPGKELVYQVTKSEVVHESDLELYDPGLENIILVTCSNRPIYDHRQLVTATLVGAVE</sequence>
<accession>A0A382FTR1</accession>
<evidence type="ECO:0000313" key="3">
    <source>
        <dbReference type="EMBL" id="SVB65557.1"/>
    </source>
</evidence>
<feature type="transmembrane region" description="Helical" evidence="2">
    <location>
        <begin position="20"/>
        <end position="42"/>
    </location>
</feature>
<dbReference type="InterPro" id="IPR042001">
    <property type="entry name" value="Sortase_F"/>
</dbReference>